<accession>A0ABV0Q296</accession>
<name>A0ABV0Q296_9TELE</name>
<comment type="caution">
    <text evidence="1">The sequence shown here is derived from an EMBL/GenBank/DDBJ whole genome shotgun (WGS) entry which is preliminary data.</text>
</comment>
<organism evidence="1 2">
    <name type="scientific">Goodea atripinnis</name>
    <dbReference type="NCBI Taxonomy" id="208336"/>
    <lineage>
        <taxon>Eukaryota</taxon>
        <taxon>Metazoa</taxon>
        <taxon>Chordata</taxon>
        <taxon>Craniata</taxon>
        <taxon>Vertebrata</taxon>
        <taxon>Euteleostomi</taxon>
        <taxon>Actinopterygii</taxon>
        <taxon>Neopterygii</taxon>
        <taxon>Teleostei</taxon>
        <taxon>Neoteleostei</taxon>
        <taxon>Acanthomorphata</taxon>
        <taxon>Ovalentaria</taxon>
        <taxon>Atherinomorphae</taxon>
        <taxon>Cyprinodontiformes</taxon>
        <taxon>Goodeidae</taxon>
        <taxon>Goodea</taxon>
    </lineage>
</organism>
<keyword evidence="2" id="KW-1185">Reference proteome</keyword>
<reference evidence="1 2" key="1">
    <citation type="submission" date="2021-06" db="EMBL/GenBank/DDBJ databases">
        <authorList>
            <person name="Palmer J.M."/>
        </authorList>
    </citation>
    <scope>NUCLEOTIDE SEQUENCE [LARGE SCALE GENOMIC DNA]</scope>
    <source>
        <strain evidence="1 2">GA_2019</strain>
        <tissue evidence="1">Muscle</tissue>
    </source>
</reference>
<evidence type="ECO:0000313" key="1">
    <source>
        <dbReference type="EMBL" id="MEQ2189917.1"/>
    </source>
</evidence>
<dbReference type="Proteomes" id="UP001476798">
    <property type="component" value="Unassembled WGS sequence"/>
</dbReference>
<protein>
    <submittedName>
        <fullName evidence="1">Uncharacterized protein</fullName>
    </submittedName>
</protein>
<dbReference type="EMBL" id="JAHRIO010094669">
    <property type="protein sequence ID" value="MEQ2189917.1"/>
    <property type="molecule type" value="Genomic_DNA"/>
</dbReference>
<proteinExistence type="predicted"/>
<gene>
    <name evidence="1" type="ORF">GOODEAATRI_030236</name>
</gene>
<evidence type="ECO:0000313" key="2">
    <source>
        <dbReference type="Proteomes" id="UP001476798"/>
    </source>
</evidence>
<sequence>MNFLRNRLVVLGLVLLGTLVLYLLLPSIRQDTMEPSIEAQRTGLVAVAAPPGSPALNVSVRTGQLPGDPPLFFREALPVDRDGQQILPKLWEIARLRGSKDGAESGGSPLAVHGVSGSQGCCASESLDERTLLHPFPHEEQRTATRLRSYSTSWYPELLCTAIQKNPGESTECINYVYVAPNQ</sequence>